<gene>
    <name evidence="2" type="ORF">B0I35DRAFT_464682</name>
</gene>
<protein>
    <submittedName>
        <fullName evidence="2">Uncharacterized protein</fullName>
    </submittedName>
</protein>
<evidence type="ECO:0000313" key="2">
    <source>
        <dbReference type="EMBL" id="KAH7306017.1"/>
    </source>
</evidence>
<keyword evidence="3" id="KW-1185">Reference proteome</keyword>
<dbReference type="AlphaFoldDB" id="A0A8K0SGW6"/>
<name>A0A8K0SGW6_9HYPO</name>
<feature type="region of interest" description="Disordered" evidence="1">
    <location>
        <begin position="33"/>
        <end position="67"/>
    </location>
</feature>
<dbReference type="EMBL" id="JAGPNK010000017">
    <property type="protein sequence ID" value="KAH7306017.1"/>
    <property type="molecule type" value="Genomic_DNA"/>
</dbReference>
<dbReference type="Proteomes" id="UP000813444">
    <property type="component" value="Unassembled WGS sequence"/>
</dbReference>
<evidence type="ECO:0000313" key="3">
    <source>
        <dbReference type="Proteomes" id="UP000813444"/>
    </source>
</evidence>
<evidence type="ECO:0000256" key="1">
    <source>
        <dbReference type="SAM" id="MobiDB-lite"/>
    </source>
</evidence>
<reference evidence="2" key="1">
    <citation type="journal article" date="2021" name="Nat. Commun.">
        <title>Genetic determinants of endophytism in the Arabidopsis root mycobiome.</title>
        <authorList>
            <person name="Mesny F."/>
            <person name="Miyauchi S."/>
            <person name="Thiergart T."/>
            <person name="Pickel B."/>
            <person name="Atanasova L."/>
            <person name="Karlsson M."/>
            <person name="Huettel B."/>
            <person name="Barry K.W."/>
            <person name="Haridas S."/>
            <person name="Chen C."/>
            <person name="Bauer D."/>
            <person name="Andreopoulos W."/>
            <person name="Pangilinan J."/>
            <person name="LaButti K."/>
            <person name="Riley R."/>
            <person name="Lipzen A."/>
            <person name="Clum A."/>
            <person name="Drula E."/>
            <person name="Henrissat B."/>
            <person name="Kohler A."/>
            <person name="Grigoriev I.V."/>
            <person name="Martin F.M."/>
            <person name="Hacquard S."/>
        </authorList>
    </citation>
    <scope>NUCLEOTIDE SEQUENCE</scope>
    <source>
        <strain evidence="2">MPI-CAGE-CH-0235</strain>
    </source>
</reference>
<accession>A0A8K0SGW6</accession>
<comment type="caution">
    <text evidence="2">The sequence shown here is derived from an EMBL/GenBank/DDBJ whole genome shotgun (WGS) entry which is preliminary data.</text>
</comment>
<sequence>MTVYKIDTVLSQPDNSTEIKTDNPITICIQNTDLEEPSSENNMSYRRPPSHALPRRVPEPKPQDPRATGLRHIMKTFGKAMKSMVDCEQKYVGAEVLQALKVRVVGLEFETGMAIPENDPIPGSEFIRPMPAANVLQYILPSQPWKVHGEFKPDPDSNFFSGRRFQGMLFRWLDNPPHTAFMLSGTNWRVDPAGPKSPLLERQLYSDHTSWMASYMLRYYKSPGRSAPPDRQWDTSKPHVICMVHDDAPLNPNYISVSELCTVVALALKNGVLTQNSAHAAFPVTVVSCSGKQVRIVQGNINFEQCYVVLRCSRIINIPERPWGVDTNTKQIHVDPDFLCLLGWFLGEAVGNTLRTTH</sequence>
<organism evidence="2 3">
    <name type="scientific">Stachybotrys elegans</name>
    <dbReference type="NCBI Taxonomy" id="80388"/>
    <lineage>
        <taxon>Eukaryota</taxon>
        <taxon>Fungi</taxon>
        <taxon>Dikarya</taxon>
        <taxon>Ascomycota</taxon>
        <taxon>Pezizomycotina</taxon>
        <taxon>Sordariomycetes</taxon>
        <taxon>Hypocreomycetidae</taxon>
        <taxon>Hypocreales</taxon>
        <taxon>Stachybotryaceae</taxon>
        <taxon>Stachybotrys</taxon>
    </lineage>
</organism>
<proteinExistence type="predicted"/>
<dbReference type="OrthoDB" id="4870109at2759"/>